<dbReference type="RefSeq" id="WP_210846568.1">
    <property type="nucleotide sequence ID" value="NZ_JAGKON010000125.1"/>
</dbReference>
<dbReference type="EMBL" id="JAGKON010000125">
    <property type="protein sequence ID" value="MBQ0604716.1"/>
    <property type="molecule type" value="Genomic_DNA"/>
</dbReference>
<keyword evidence="2" id="KW-1185">Reference proteome</keyword>
<dbReference type="AlphaFoldDB" id="A0AAP2BSR7"/>
<protein>
    <submittedName>
        <fullName evidence="1">Uncharacterized protein</fullName>
    </submittedName>
</protein>
<feature type="non-terminal residue" evidence="1">
    <location>
        <position position="1"/>
    </location>
</feature>
<organism evidence="1 2">
    <name type="scientific">Klebsiella oxytoca</name>
    <dbReference type="NCBI Taxonomy" id="571"/>
    <lineage>
        <taxon>Bacteria</taxon>
        <taxon>Pseudomonadati</taxon>
        <taxon>Pseudomonadota</taxon>
        <taxon>Gammaproteobacteria</taxon>
        <taxon>Enterobacterales</taxon>
        <taxon>Enterobacteriaceae</taxon>
        <taxon>Klebsiella/Raoultella group</taxon>
        <taxon>Klebsiella</taxon>
    </lineage>
</organism>
<name>A0AAP2BSR7_KLEOX</name>
<dbReference type="Proteomes" id="UP000673434">
    <property type="component" value="Unassembled WGS sequence"/>
</dbReference>
<evidence type="ECO:0000313" key="2">
    <source>
        <dbReference type="Proteomes" id="UP000673434"/>
    </source>
</evidence>
<comment type="caution">
    <text evidence="1">The sequence shown here is derived from an EMBL/GenBank/DDBJ whole genome shotgun (WGS) entry which is preliminary data.</text>
</comment>
<gene>
    <name evidence="1" type="ORF">J7S78_33735</name>
</gene>
<reference evidence="1 2" key="1">
    <citation type="submission" date="2021-03" db="EMBL/GenBank/DDBJ databases">
        <authorList>
            <person name="Stanton E."/>
        </authorList>
    </citation>
    <scope>NUCLEOTIDE SEQUENCE [LARGE SCALE GENOMIC DNA]</scope>
    <source>
        <strain evidence="1 2">2020EL-00037</strain>
    </source>
</reference>
<accession>A0AAP2BSR7</accession>
<proteinExistence type="predicted"/>
<evidence type="ECO:0000313" key="1">
    <source>
        <dbReference type="EMBL" id="MBQ0604716.1"/>
    </source>
</evidence>
<sequence length="501" mass="55246">RYRMTYPVFVLDDVEVFGTGQSCFIDFENPLFLQGRGAFVMGSSYEINRDVVLANYASGNYPNTPTMNPDYVNPQKMQYLRDNPGFIETSNASLHDVNIKAIYTGSTKNGGYGINFVNASHCVAYNIWGSGWTQLIGMGSDTTPETPSNDHCYAWNLHVLEPNQDKTYYSLFFMANSTNCKVTDGYQWSQIPDGTPNGSAGATNMVEDCEIRNIYVPNLGRTASSEGILLNNAKGCTVDNVYIGNATSAVSTFYDVSTFNDADKPNIISNIRANKCTSMVSLRAKYARLKGLAASNCSYELNLANSNASGNVIFDKLTAVNFGAGYLPLNYIQNNSLAGWVKATKVLRPIHCLVNPLTDVVNWGVNKHLETTTAALTLLYPIPDYMKAIAQVRCFFSFASRSETAPKSRITISLRRIAGYNGNIHENPVTEISNYKESSLLTREDGELVTQAFSTTTKGFVPSEGSSNGADNSLDLLIQWTNNVAGNYQKEIEITYWRISQ</sequence>